<feature type="non-terminal residue" evidence="2">
    <location>
        <position position="1"/>
    </location>
</feature>
<protein>
    <submittedName>
        <fullName evidence="2">Uncharacterized protein</fullName>
    </submittedName>
</protein>
<feature type="non-terminal residue" evidence="2">
    <location>
        <position position="190"/>
    </location>
</feature>
<feature type="compositionally biased region" description="Basic and acidic residues" evidence="1">
    <location>
        <begin position="34"/>
        <end position="44"/>
    </location>
</feature>
<evidence type="ECO:0000313" key="3">
    <source>
        <dbReference type="Proteomes" id="UP000265618"/>
    </source>
</evidence>
<dbReference type="Proteomes" id="UP000265618">
    <property type="component" value="Unassembled WGS sequence"/>
</dbReference>
<organism evidence="2 3">
    <name type="scientific">Kipferlia bialata</name>
    <dbReference type="NCBI Taxonomy" id="797122"/>
    <lineage>
        <taxon>Eukaryota</taxon>
        <taxon>Metamonada</taxon>
        <taxon>Carpediemonas-like organisms</taxon>
        <taxon>Kipferlia</taxon>
    </lineage>
</organism>
<dbReference type="AlphaFoldDB" id="A0A9K3GNW0"/>
<evidence type="ECO:0000313" key="2">
    <source>
        <dbReference type="EMBL" id="GIQ89175.1"/>
    </source>
</evidence>
<evidence type="ECO:0000256" key="1">
    <source>
        <dbReference type="SAM" id="MobiDB-lite"/>
    </source>
</evidence>
<comment type="caution">
    <text evidence="2">The sequence shown here is derived from an EMBL/GenBank/DDBJ whole genome shotgun (WGS) entry which is preliminary data.</text>
</comment>
<feature type="region of interest" description="Disordered" evidence="1">
    <location>
        <begin position="1"/>
        <end position="44"/>
    </location>
</feature>
<keyword evidence="3" id="KW-1185">Reference proteome</keyword>
<name>A0A9K3GNW0_9EUKA</name>
<sequence>VQSALKRTAVSAKQRAADTARRQGASGVSSPGGTRERERERDNEMHRAADDLFYRTFLRLLPRLACINKGCATVSVSLLLCYVSTSGSPPPALYVPLLVLPSGSTLFQSFRAQRKDGKVLAALTSTLSLCTGASLSQAPSSSLSLAPLASLAKGCVGGNPVPQEILCQGGVAGICALCAVPGPSVSLPAL</sequence>
<reference evidence="2 3" key="1">
    <citation type="journal article" date="2018" name="PLoS ONE">
        <title>The draft genome of Kipferlia bialata reveals reductive genome evolution in fornicate parasites.</title>
        <authorList>
            <person name="Tanifuji G."/>
            <person name="Takabayashi S."/>
            <person name="Kume K."/>
            <person name="Takagi M."/>
            <person name="Nakayama T."/>
            <person name="Kamikawa R."/>
            <person name="Inagaki Y."/>
            <person name="Hashimoto T."/>
        </authorList>
    </citation>
    <scope>NUCLEOTIDE SEQUENCE [LARGE SCALE GENOMIC DNA]</scope>
    <source>
        <strain evidence="2">NY0173</strain>
    </source>
</reference>
<accession>A0A9K3GNW0</accession>
<gene>
    <name evidence="2" type="ORF">KIPB_011582</name>
</gene>
<dbReference type="EMBL" id="BDIP01004763">
    <property type="protein sequence ID" value="GIQ89175.1"/>
    <property type="molecule type" value="Genomic_DNA"/>
</dbReference>
<proteinExistence type="predicted"/>